<evidence type="ECO:0000313" key="6">
    <source>
        <dbReference type="Proteomes" id="UP000240883"/>
    </source>
</evidence>
<name>A0A2T2N942_CORCC</name>
<dbReference type="OrthoDB" id="72892at2759"/>
<feature type="domain" description="URB1 central HEAT repeat" evidence="4">
    <location>
        <begin position="652"/>
        <end position="841"/>
    </location>
</feature>
<evidence type="ECO:0000259" key="4">
    <source>
        <dbReference type="Pfam" id="PF26140"/>
    </source>
</evidence>
<evidence type="ECO:0000259" key="2">
    <source>
        <dbReference type="Pfam" id="PF11707"/>
    </source>
</evidence>
<dbReference type="PANTHER" id="PTHR13500">
    <property type="entry name" value="NUCLEOLAR PRERIBOSOMAL-ASSOCIATED PROTEIN 1"/>
    <property type="match status" value="1"/>
</dbReference>
<dbReference type="Proteomes" id="UP000240883">
    <property type="component" value="Unassembled WGS sequence"/>
</dbReference>
<dbReference type="PANTHER" id="PTHR13500:SF0">
    <property type="entry name" value="NUCLEOLAR PRE-RIBOSOMAL-ASSOCIATED PROTEIN 1"/>
    <property type="match status" value="1"/>
</dbReference>
<feature type="compositionally biased region" description="Basic and acidic residues" evidence="1">
    <location>
        <begin position="892"/>
        <end position="901"/>
    </location>
</feature>
<organism evidence="5 6">
    <name type="scientific">Corynespora cassiicola Philippines</name>
    <dbReference type="NCBI Taxonomy" id="1448308"/>
    <lineage>
        <taxon>Eukaryota</taxon>
        <taxon>Fungi</taxon>
        <taxon>Dikarya</taxon>
        <taxon>Ascomycota</taxon>
        <taxon>Pezizomycotina</taxon>
        <taxon>Dothideomycetes</taxon>
        <taxon>Pleosporomycetidae</taxon>
        <taxon>Pleosporales</taxon>
        <taxon>Corynesporascaceae</taxon>
        <taxon>Corynespora</taxon>
    </lineage>
</organism>
<proteinExistence type="predicted"/>
<dbReference type="InterPro" id="IPR059018">
    <property type="entry name" value="HEAT_URB1"/>
</dbReference>
<dbReference type="EMBL" id="KZ678142">
    <property type="protein sequence ID" value="PSN61923.1"/>
    <property type="molecule type" value="Genomic_DNA"/>
</dbReference>
<gene>
    <name evidence="5" type="ORF">BS50DRAFT_560853</name>
</gene>
<evidence type="ECO:0000313" key="5">
    <source>
        <dbReference type="EMBL" id="PSN61923.1"/>
    </source>
</evidence>
<evidence type="ECO:0000259" key="3">
    <source>
        <dbReference type="Pfam" id="PF16201"/>
    </source>
</evidence>
<dbReference type="GO" id="GO:0000466">
    <property type="term" value="P:maturation of 5.8S rRNA from tricistronic rRNA transcript (SSU-rRNA, 5.8S rRNA, LSU-rRNA)"/>
    <property type="evidence" value="ECO:0007669"/>
    <property type="project" value="TreeGrafter"/>
</dbReference>
<evidence type="ECO:0000256" key="1">
    <source>
        <dbReference type="SAM" id="MobiDB-lite"/>
    </source>
</evidence>
<feature type="compositionally biased region" description="Polar residues" evidence="1">
    <location>
        <begin position="865"/>
        <end position="886"/>
    </location>
</feature>
<dbReference type="GO" id="GO:0005730">
    <property type="term" value="C:nucleolus"/>
    <property type="evidence" value="ECO:0007669"/>
    <property type="project" value="TreeGrafter"/>
</dbReference>
<dbReference type="Pfam" id="PF16201">
    <property type="entry name" value="NopRA1"/>
    <property type="match status" value="1"/>
</dbReference>
<accession>A0A2T2N942</accession>
<protein>
    <recommendedName>
        <fullName evidence="7">Ribosome biogenesis protein Urb1</fullName>
    </recommendedName>
</protein>
<dbReference type="Pfam" id="PF26140">
    <property type="entry name" value="HEAT_URB1"/>
    <property type="match status" value="1"/>
</dbReference>
<dbReference type="InterPro" id="IPR021714">
    <property type="entry name" value="URB1_N"/>
</dbReference>
<dbReference type="Pfam" id="PF11707">
    <property type="entry name" value="Npa1"/>
    <property type="match status" value="1"/>
</dbReference>
<feature type="compositionally biased region" description="Low complexity" evidence="1">
    <location>
        <begin position="30"/>
        <end position="39"/>
    </location>
</feature>
<feature type="domain" description="URB1 C-terminal" evidence="3">
    <location>
        <begin position="921"/>
        <end position="1113"/>
    </location>
</feature>
<feature type="compositionally biased region" description="Basic and acidic residues" evidence="1">
    <location>
        <begin position="14"/>
        <end position="29"/>
    </location>
</feature>
<feature type="domain" description="URB1 N-terminal" evidence="2">
    <location>
        <begin position="110"/>
        <end position="460"/>
    </location>
</feature>
<keyword evidence="6" id="KW-1185">Reference proteome</keyword>
<dbReference type="InterPro" id="IPR032436">
    <property type="entry name" value="URB1_C"/>
</dbReference>
<dbReference type="STRING" id="1448308.A0A2T2N942"/>
<reference evidence="5 6" key="1">
    <citation type="journal article" date="2018" name="Front. Microbiol.">
        <title>Genome-Wide Analysis of Corynespora cassiicola Leaf Fall Disease Putative Effectors.</title>
        <authorList>
            <person name="Lopez D."/>
            <person name="Ribeiro S."/>
            <person name="Label P."/>
            <person name="Fumanal B."/>
            <person name="Venisse J.S."/>
            <person name="Kohler A."/>
            <person name="de Oliveira R.R."/>
            <person name="Labutti K."/>
            <person name="Lipzen A."/>
            <person name="Lail K."/>
            <person name="Bauer D."/>
            <person name="Ohm R.A."/>
            <person name="Barry K.W."/>
            <person name="Spatafora J."/>
            <person name="Grigoriev I.V."/>
            <person name="Martin F.M."/>
            <person name="Pujade-Renaud V."/>
        </authorList>
    </citation>
    <scope>NUCLEOTIDE SEQUENCE [LARGE SCALE GENOMIC DNA]</scope>
    <source>
        <strain evidence="5 6">Philippines</strain>
    </source>
</reference>
<sequence length="1161" mass="131492">MSKRTVFEANSRAAHTDRQPKRLKFDDAAPSRASPQASAEEVTSARQLQNALIFDQGYASGLRTGLNLLKRFLDSILYSADGDDLPRKRAILCEFLETQKDKKGDKDGFLQNLFQAWDYAAESNFEPLLAQLTAMLALLFKVFASHADFLEYGSLLARTILKPSVARRLVRSLSAATNKENVIAPALRLLIELTKFNEGAHAKAVYARKDFTFEPKILARNIGMWKESKGETSVELHRKPSVRTTAVRYLLTHLKYQDEHIKAEILSNTQITRSLLDNLHTDPPFLIFEIFEVLKNHVFQDKAIPRNVKSRMLNGRALSHIASLYRYELTEGLLGEGEKAPDELAHEFLCLICTSPAYGVMLPSSGLYPPRDEDGEGDAPMEDAADYDAEFGLDLIEEKTHRIRNVILADFIQTLRPYSNRLQQDLVTTIFKACPELVADYYTKKVDFNYDPKLTATWIGFSALIYQTIELPVPEFLGGRKGYRDYPPPISTMMPSILPQPLTQAVLTRCLNHSADLIQFFAVRVLIVAFNKLRSVLQELSYANTRKPSNAWQIASNRLVAEFCKRCPLIKTVILAWKTPAFQQKVMKREAITRLLSLYYEVTPQVALRERFDVSLPLCNALKVVEKHTEASEDSALHVIELEHWMKIARLSPSMRWWQKNKTLQHSPFMTLILLVVSSAENELYAGVKELLVAILRDQEMLQMDTRPDALDALIASLSAFQGSSSPPKEVFEFLDDCCARFTKAPIKYSDDLDAARARCSQTAAQSGPFSPLLMTLAEQWPYKGGKPDKSKPAQPLAQWLSNLLYLLKLIGEDESLLQQVRDKLVETADVAYKEVLKDAFLWKMGKEKTKQALKLATGVDFSGSERSSASPTPPEQSQAIETPTVTADLELPPKEDEKHSGLTRWKKKDMEESVDDGDVGELVLCLCSQHTEIRLQAMSNIRQLMAMIDTDSDFFQHKVLLGEVAETAETRIAAEPLPYVAGVLAARCVSVLADPTHFMFAKINKFLTERPEWQVERLPRRFIKTLLHDEPDEAGSYHKEVDWLLDYFIDCLRTPEDLEIFRKNNVVERLLSFYLSKSSSIAAKEKIVRLLFRAAAVGGSTMLITRCGFVNWITMMDDLNDHRRRTLKQLATRVYETCDQEKLKEWSNGTMGLSMEDMVA</sequence>
<dbReference type="InterPro" id="IPR039844">
    <property type="entry name" value="URB1"/>
</dbReference>
<evidence type="ECO:0008006" key="7">
    <source>
        <dbReference type="Google" id="ProtNLM"/>
    </source>
</evidence>
<feature type="region of interest" description="Disordered" evidence="1">
    <location>
        <begin position="1"/>
        <end position="41"/>
    </location>
</feature>
<dbReference type="GO" id="GO:0000463">
    <property type="term" value="P:maturation of LSU-rRNA from tricistronic rRNA transcript (SSU-rRNA, 5.8S rRNA, LSU-rRNA)"/>
    <property type="evidence" value="ECO:0007669"/>
    <property type="project" value="TreeGrafter"/>
</dbReference>
<feature type="region of interest" description="Disordered" evidence="1">
    <location>
        <begin position="862"/>
        <end position="905"/>
    </location>
</feature>
<dbReference type="AlphaFoldDB" id="A0A2T2N942"/>